<dbReference type="InterPro" id="IPR044681">
    <property type="entry name" value="PICBP-like"/>
</dbReference>
<dbReference type="Proteomes" id="UP001632038">
    <property type="component" value="Unassembled WGS sequence"/>
</dbReference>
<dbReference type="EMBL" id="JAVIJP010000006">
    <property type="protein sequence ID" value="KAL3651869.1"/>
    <property type="molecule type" value="Genomic_DNA"/>
</dbReference>
<dbReference type="InterPro" id="IPR012417">
    <property type="entry name" value="CaM-bd_dom_pln"/>
</dbReference>
<organism evidence="3 4">
    <name type="scientific">Castilleja foliolosa</name>
    <dbReference type="NCBI Taxonomy" id="1961234"/>
    <lineage>
        <taxon>Eukaryota</taxon>
        <taxon>Viridiplantae</taxon>
        <taxon>Streptophyta</taxon>
        <taxon>Embryophyta</taxon>
        <taxon>Tracheophyta</taxon>
        <taxon>Spermatophyta</taxon>
        <taxon>Magnoliopsida</taxon>
        <taxon>eudicotyledons</taxon>
        <taxon>Gunneridae</taxon>
        <taxon>Pentapetalae</taxon>
        <taxon>asterids</taxon>
        <taxon>lamiids</taxon>
        <taxon>Lamiales</taxon>
        <taxon>Orobanchaceae</taxon>
        <taxon>Pedicularideae</taxon>
        <taxon>Castillejinae</taxon>
        <taxon>Castilleja</taxon>
    </lineage>
</organism>
<gene>
    <name evidence="3" type="ORF">CASFOL_004871</name>
</gene>
<dbReference type="PANTHER" id="PTHR33923:SF2">
    <property type="entry name" value="CALMODULIN-BINDING PROTEIN-RELATED"/>
    <property type="match status" value="1"/>
</dbReference>
<dbReference type="AlphaFoldDB" id="A0ABD3ECE7"/>
<evidence type="ECO:0000313" key="3">
    <source>
        <dbReference type="EMBL" id="KAL3651869.1"/>
    </source>
</evidence>
<feature type="compositionally biased region" description="Basic and acidic residues" evidence="1">
    <location>
        <begin position="347"/>
        <end position="356"/>
    </location>
</feature>
<dbReference type="Pfam" id="PF07839">
    <property type="entry name" value="CaM_binding"/>
    <property type="match status" value="1"/>
</dbReference>
<dbReference type="PANTHER" id="PTHR33923">
    <property type="entry name" value="CALMODULIN-BINDING PROTEIN-RELATED"/>
    <property type="match status" value="1"/>
</dbReference>
<keyword evidence="4" id="KW-1185">Reference proteome</keyword>
<evidence type="ECO:0000259" key="2">
    <source>
        <dbReference type="SMART" id="SM01054"/>
    </source>
</evidence>
<proteinExistence type="predicted"/>
<reference evidence="4" key="1">
    <citation type="journal article" date="2024" name="IScience">
        <title>Strigolactones Initiate the Formation of Haustorium-like Structures in Castilleja.</title>
        <authorList>
            <person name="Buerger M."/>
            <person name="Peterson D."/>
            <person name="Chory J."/>
        </authorList>
    </citation>
    <scope>NUCLEOTIDE SEQUENCE [LARGE SCALE GENOMIC DNA]</scope>
</reference>
<feature type="compositionally biased region" description="Polar residues" evidence="1">
    <location>
        <begin position="81"/>
        <end position="102"/>
    </location>
</feature>
<sequence length="495" mass="55349">MVQKKIPQNLILLQSDQDVKNIKGPDLKKKMKKSGSIKRQEQANQPRKPKPPPPAAAAAATPNYMKSTTSSDARKEVSPKKSPNNSKFTLPSATKTKQSRASFSAIKKETQFVFREILDSQRSTCSSTLKDSNFPAYLSLSPGATESNGTSIVKVCTYTYCSLNGHFHAPLPPLKCFLAARRRAIKSQRSVKLGCLSSPRRVVKDDSKSPRVIFSPLTNEKNEGDGINGSVDQEENGEISVQEEMKSSELQGENVGFDEHDFSELSDMEWENEGSDIKSDIDGGELVESRHVIDDEIVMEEIDKKVNGLVDEFQSDQVSQESFDDEDRFDSDTFSCNDDNGDSTNSYRDELSDGKNQENSTESDFEVAKLKKAKTETEDSGRLVLAITKRNKGIEETDESGAFNPRAPNFLPLELDPEAEKVDLKHQDLDERKDAEEWMVDYELRQIVTKLSSARKRKVALLVEAFEKVTPKKKCELQLRHASAFDQARPMQACS</sequence>
<evidence type="ECO:0000313" key="4">
    <source>
        <dbReference type="Proteomes" id="UP001632038"/>
    </source>
</evidence>
<feature type="compositionally biased region" description="Basic and acidic residues" evidence="1">
    <location>
        <begin position="17"/>
        <end position="28"/>
    </location>
</feature>
<feature type="compositionally biased region" description="Polar residues" evidence="1">
    <location>
        <begin position="336"/>
        <end position="346"/>
    </location>
</feature>
<dbReference type="SMART" id="SM01054">
    <property type="entry name" value="CaM_binding"/>
    <property type="match status" value="1"/>
</dbReference>
<comment type="caution">
    <text evidence="3">The sequence shown here is derived from an EMBL/GenBank/DDBJ whole genome shotgun (WGS) entry which is preliminary data.</text>
</comment>
<accession>A0ABD3ECE7</accession>
<protein>
    <recommendedName>
        <fullName evidence="2">Calmodulin-binding domain-containing protein</fullName>
    </recommendedName>
</protein>
<name>A0ABD3ECE7_9LAMI</name>
<evidence type="ECO:0000256" key="1">
    <source>
        <dbReference type="SAM" id="MobiDB-lite"/>
    </source>
</evidence>
<feature type="region of interest" description="Disordered" evidence="1">
    <location>
        <begin position="1"/>
        <end position="102"/>
    </location>
</feature>
<feature type="region of interest" description="Disordered" evidence="1">
    <location>
        <begin position="315"/>
        <end position="364"/>
    </location>
</feature>
<feature type="domain" description="Calmodulin-binding" evidence="2">
    <location>
        <begin position="361"/>
        <end position="471"/>
    </location>
</feature>